<reference evidence="1 2" key="1">
    <citation type="journal article" date="2014" name="Appl. Environ. Microbiol.">
        <title>Comparative Genome Analysis of 'Candidatus Methanoplasma termitum' Indicates a New Mode of Energy Metabolism in the Seventh Order of Methanogens.</title>
        <authorList>
            <person name="Lang K."/>
            <person name="Schuldes J."/>
            <person name="Klingl A."/>
            <person name="Poehlein A."/>
            <person name="Daniel R."/>
            <person name="Brune A."/>
        </authorList>
    </citation>
    <scope>NUCLEOTIDE SEQUENCE [LARGE SCALE GENOMIC DNA]</scope>
    <source>
        <strain evidence="2">Mpt1</strain>
    </source>
</reference>
<dbReference type="HOGENOM" id="CLU_2783838_0_0_2"/>
<dbReference type="STRING" id="1577791.Mpt1_c05470"/>
<dbReference type="AlphaFoldDB" id="A0A0A7LDN3"/>
<protein>
    <submittedName>
        <fullName evidence="1">Uncharacterized protein</fullName>
    </submittedName>
</protein>
<evidence type="ECO:0000313" key="2">
    <source>
        <dbReference type="Proteomes" id="UP000030787"/>
    </source>
</evidence>
<name>A0A0A7LDN3_9ARCH</name>
<accession>A0A0A7LDN3</accession>
<sequence length="68" mass="7732">MSIPHKGYGSTPFKTISEAVYGIVIKLLRLLRNSFFVAVHCDDDHIIATIWFSSLSKFFLMNVNPQES</sequence>
<dbReference type="EMBL" id="CP010070">
    <property type="protein sequence ID" value="AIZ56437.1"/>
    <property type="molecule type" value="Genomic_DNA"/>
</dbReference>
<proteinExistence type="predicted"/>
<dbReference type="Proteomes" id="UP000030787">
    <property type="component" value="Chromosome"/>
</dbReference>
<gene>
    <name evidence="1" type="ORF">Mpt1_c05470</name>
</gene>
<dbReference type="KEGG" id="mear:Mpt1_c05470"/>
<keyword evidence="2" id="KW-1185">Reference proteome</keyword>
<organism evidence="1 2">
    <name type="scientific">Candidatus Methanoplasma termitum</name>
    <dbReference type="NCBI Taxonomy" id="1577791"/>
    <lineage>
        <taxon>Archaea</taxon>
        <taxon>Methanobacteriati</taxon>
        <taxon>Thermoplasmatota</taxon>
        <taxon>Thermoplasmata</taxon>
        <taxon>Methanomassiliicoccales</taxon>
        <taxon>Methanomassiliicoccaceae</taxon>
        <taxon>Candidatus Methanoplasma</taxon>
    </lineage>
</organism>
<evidence type="ECO:0000313" key="1">
    <source>
        <dbReference type="EMBL" id="AIZ56437.1"/>
    </source>
</evidence>